<evidence type="ECO:0000313" key="2">
    <source>
        <dbReference type="EMBL" id="RCS44026.1"/>
    </source>
</evidence>
<name>A0A368KQK1_9BACT</name>
<organism evidence="2 3">
    <name type="scientific">Bremerella cremea</name>
    <dbReference type="NCBI Taxonomy" id="1031537"/>
    <lineage>
        <taxon>Bacteria</taxon>
        <taxon>Pseudomonadati</taxon>
        <taxon>Planctomycetota</taxon>
        <taxon>Planctomycetia</taxon>
        <taxon>Pirellulales</taxon>
        <taxon>Pirellulaceae</taxon>
        <taxon>Bremerella</taxon>
    </lineage>
</organism>
<dbReference type="InterPro" id="IPR011990">
    <property type="entry name" value="TPR-like_helical_dom_sf"/>
</dbReference>
<dbReference type="RefSeq" id="WP_114370568.1">
    <property type="nucleotide sequence ID" value="NZ_QPEX01000036.1"/>
</dbReference>
<feature type="chain" id="PRO_5016662415" evidence="1">
    <location>
        <begin position="22"/>
        <end position="362"/>
    </location>
</feature>
<dbReference type="AlphaFoldDB" id="A0A368KQK1"/>
<protein>
    <submittedName>
        <fullName evidence="2">Tetratricopeptide repeat protein</fullName>
    </submittedName>
</protein>
<sequence length="362" mass="41468">MKYFSLSVFLLVGFFSPCCYADKTAEALEKMPPHQRFEVLINGYEEALSQAARRKLPLQKVKQLKQIRDKQLQLLIDSQKSTPLTDLSIVDLVAISTSHEYLHQWEGALRYAQAAFDRSPRDESVYPCLIRSLLNLKRVDEAEDALAVGREELGKDSPVNSLHFFLAMCRKDQGDIEKSVQHYGTLYTYYLNQLDDDSFDLFVPANHLAGYWNILVSSQGKAKAVELFTGYLDQVTRAHTLNDPEVVYSERQLHRSTFFFALRHEMTRLAVPDSLEQIQRDWLHFAVKQLVRDPNSRVAWGAFGKMMDELSNKSVLNRSDIEKALRSLDSSAFFQDNSAVSQRIEKDLHGLVSPDPMPEKED</sequence>
<evidence type="ECO:0000256" key="1">
    <source>
        <dbReference type="SAM" id="SignalP"/>
    </source>
</evidence>
<comment type="caution">
    <text evidence="2">The sequence shown here is derived from an EMBL/GenBank/DDBJ whole genome shotgun (WGS) entry which is preliminary data.</text>
</comment>
<keyword evidence="1" id="KW-0732">Signal</keyword>
<proteinExistence type="predicted"/>
<dbReference type="Gene3D" id="1.25.40.10">
    <property type="entry name" value="Tetratricopeptide repeat domain"/>
    <property type="match status" value="1"/>
</dbReference>
<feature type="signal peptide" evidence="1">
    <location>
        <begin position="1"/>
        <end position="21"/>
    </location>
</feature>
<reference evidence="2 3" key="1">
    <citation type="submission" date="2018-07" db="EMBL/GenBank/DDBJ databases">
        <title>Comparative genomes isolates from brazilian mangrove.</title>
        <authorList>
            <person name="De Araujo J.E."/>
            <person name="Taketani R.G."/>
            <person name="Silva M.C.P."/>
            <person name="Lourenco M.V."/>
            <person name="Oliveira V.M."/>
            <person name="Andreote F.D."/>
        </authorList>
    </citation>
    <scope>NUCLEOTIDE SEQUENCE [LARGE SCALE GENOMIC DNA]</scope>
    <source>
        <strain evidence="2 3">HEX PRIS-MGV</strain>
    </source>
</reference>
<gene>
    <name evidence="2" type="ORF">DTL42_18005</name>
</gene>
<accession>A0A368KQK1</accession>
<evidence type="ECO:0000313" key="3">
    <source>
        <dbReference type="Proteomes" id="UP000253562"/>
    </source>
</evidence>
<dbReference type="Proteomes" id="UP000253562">
    <property type="component" value="Unassembled WGS sequence"/>
</dbReference>
<dbReference type="SUPFAM" id="SSF48452">
    <property type="entry name" value="TPR-like"/>
    <property type="match status" value="1"/>
</dbReference>
<dbReference type="OrthoDB" id="10009576at2"/>
<dbReference type="EMBL" id="QPEX01000036">
    <property type="protein sequence ID" value="RCS44026.1"/>
    <property type="molecule type" value="Genomic_DNA"/>
</dbReference>